<reference evidence="2" key="1">
    <citation type="submission" date="2016-11" db="UniProtKB">
        <authorList>
            <consortium name="WormBaseParasite"/>
        </authorList>
    </citation>
    <scope>IDENTIFICATION</scope>
</reference>
<organism evidence="1 2">
    <name type="scientific">Heterorhabditis bacteriophora</name>
    <name type="common">Entomopathogenic nematode worm</name>
    <dbReference type="NCBI Taxonomy" id="37862"/>
    <lineage>
        <taxon>Eukaryota</taxon>
        <taxon>Metazoa</taxon>
        <taxon>Ecdysozoa</taxon>
        <taxon>Nematoda</taxon>
        <taxon>Chromadorea</taxon>
        <taxon>Rhabditida</taxon>
        <taxon>Rhabditina</taxon>
        <taxon>Rhabditomorpha</taxon>
        <taxon>Strongyloidea</taxon>
        <taxon>Heterorhabditidae</taxon>
        <taxon>Heterorhabditis</taxon>
    </lineage>
</organism>
<keyword evidence="1" id="KW-1185">Reference proteome</keyword>
<name>A0A1I7WH82_HETBA</name>
<dbReference type="WBParaSite" id="Hba_04355">
    <property type="protein sequence ID" value="Hba_04355"/>
    <property type="gene ID" value="Hba_04355"/>
</dbReference>
<proteinExistence type="predicted"/>
<accession>A0A1I7WH82</accession>
<protein>
    <submittedName>
        <fullName evidence="2">Saposin B-type domain-containing protein</fullName>
    </submittedName>
</protein>
<dbReference type="AlphaFoldDB" id="A0A1I7WH82"/>
<evidence type="ECO:0000313" key="2">
    <source>
        <dbReference type="WBParaSite" id="Hba_04355"/>
    </source>
</evidence>
<dbReference type="Proteomes" id="UP000095283">
    <property type="component" value="Unplaced"/>
</dbReference>
<sequence length="53" mass="6101">MDLIRLMQSTEMICKICVQLFLKLLKCLSSEDPVERVAQEVVSEAIEELFQSL</sequence>
<evidence type="ECO:0000313" key="1">
    <source>
        <dbReference type="Proteomes" id="UP000095283"/>
    </source>
</evidence>